<protein>
    <submittedName>
        <fullName evidence="1">Uncharacterized protein</fullName>
    </submittedName>
</protein>
<name>A0A2P5WLT5_GOSBA</name>
<proteinExistence type="predicted"/>
<accession>A0A2P5WLT5</accession>
<dbReference type="Proteomes" id="UP000239757">
    <property type="component" value="Unassembled WGS sequence"/>
</dbReference>
<gene>
    <name evidence="1" type="ORF">GOBAR_AA28647</name>
</gene>
<reference evidence="1 2" key="1">
    <citation type="submission" date="2015-01" db="EMBL/GenBank/DDBJ databases">
        <title>Genome of allotetraploid Gossypium barbadense reveals genomic plasticity and fiber elongation in cotton evolution.</title>
        <authorList>
            <person name="Chen X."/>
            <person name="Liu X."/>
            <person name="Zhao B."/>
            <person name="Zheng H."/>
            <person name="Hu Y."/>
            <person name="Lu G."/>
            <person name="Yang C."/>
            <person name="Chen J."/>
            <person name="Shan C."/>
            <person name="Zhang L."/>
            <person name="Zhou Y."/>
            <person name="Wang L."/>
            <person name="Guo W."/>
            <person name="Bai Y."/>
            <person name="Ruan J."/>
            <person name="Shangguan X."/>
            <person name="Mao Y."/>
            <person name="Jiang J."/>
            <person name="Zhu Y."/>
            <person name="Lei J."/>
            <person name="Kang H."/>
            <person name="Chen S."/>
            <person name="He X."/>
            <person name="Wang R."/>
            <person name="Wang Y."/>
            <person name="Chen J."/>
            <person name="Wang L."/>
            <person name="Yu S."/>
            <person name="Wang B."/>
            <person name="Wei J."/>
            <person name="Song S."/>
            <person name="Lu X."/>
            <person name="Gao Z."/>
            <person name="Gu W."/>
            <person name="Deng X."/>
            <person name="Ma D."/>
            <person name="Wang S."/>
            <person name="Liang W."/>
            <person name="Fang L."/>
            <person name="Cai C."/>
            <person name="Zhu X."/>
            <person name="Zhou B."/>
            <person name="Zhang Y."/>
            <person name="Chen Z."/>
            <person name="Xu S."/>
            <person name="Zhu R."/>
            <person name="Wang S."/>
            <person name="Zhang T."/>
            <person name="Zhao G."/>
        </authorList>
    </citation>
    <scope>NUCLEOTIDE SEQUENCE [LARGE SCALE GENOMIC DNA]</scope>
    <source>
        <strain evidence="2">cv. Xinhai21</strain>
        <tissue evidence="1">Leaf</tissue>
    </source>
</reference>
<evidence type="ECO:0000313" key="1">
    <source>
        <dbReference type="EMBL" id="PPR92044.1"/>
    </source>
</evidence>
<organism evidence="1 2">
    <name type="scientific">Gossypium barbadense</name>
    <name type="common">Sea Island cotton</name>
    <name type="synonym">Hibiscus barbadensis</name>
    <dbReference type="NCBI Taxonomy" id="3634"/>
    <lineage>
        <taxon>Eukaryota</taxon>
        <taxon>Viridiplantae</taxon>
        <taxon>Streptophyta</taxon>
        <taxon>Embryophyta</taxon>
        <taxon>Tracheophyta</taxon>
        <taxon>Spermatophyta</taxon>
        <taxon>Magnoliopsida</taxon>
        <taxon>eudicotyledons</taxon>
        <taxon>Gunneridae</taxon>
        <taxon>Pentapetalae</taxon>
        <taxon>rosids</taxon>
        <taxon>malvids</taxon>
        <taxon>Malvales</taxon>
        <taxon>Malvaceae</taxon>
        <taxon>Malvoideae</taxon>
        <taxon>Gossypium</taxon>
    </lineage>
</organism>
<dbReference type="EMBL" id="KZ667158">
    <property type="protein sequence ID" value="PPR92044.1"/>
    <property type="molecule type" value="Genomic_DNA"/>
</dbReference>
<dbReference type="AlphaFoldDB" id="A0A2P5WLT5"/>
<evidence type="ECO:0000313" key="2">
    <source>
        <dbReference type="Proteomes" id="UP000239757"/>
    </source>
</evidence>
<sequence length="105" mass="11555">MRHSLDTRQVSSLVAQASVNLEFFLSKIPTPSIVFSERKVLWEIRMMVGKVVKLNINTTNGVRGRYGHAKEICPNMKTCSIAGDGTNMDGGGAKVDITVMLKMIN</sequence>